<dbReference type="EMBL" id="BAABRU010000029">
    <property type="protein sequence ID" value="GAA5531005.1"/>
    <property type="molecule type" value="Genomic_DNA"/>
</dbReference>
<evidence type="ECO:0000313" key="2">
    <source>
        <dbReference type="EMBL" id="GAA5531005.1"/>
    </source>
</evidence>
<dbReference type="Proteomes" id="UP001428290">
    <property type="component" value="Unassembled WGS sequence"/>
</dbReference>
<dbReference type="RefSeq" id="WP_345724592.1">
    <property type="nucleotide sequence ID" value="NZ_BAABRU010000029.1"/>
</dbReference>
<keyword evidence="3" id="KW-1185">Reference proteome</keyword>
<proteinExistence type="predicted"/>
<accession>A0ABP9X6I4</accession>
<evidence type="ECO:0000256" key="1">
    <source>
        <dbReference type="SAM" id="Coils"/>
    </source>
</evidence>
<protein>
    <submittedName>
        <fullName evidence="2">Uncharacterized protein</fullName>
    </submittedName>
</protein>
<sequence length="116" mass="12371">MSNDAQIATLYQTIAALDAQIASLNTEREQARTILSSLIESAGGKVVLDGIATLEITRPTVIASYDRAGLDDLVRKLVANGRGGIAEMIAKQRKEHHRAGSLRITKVKATTVETAA</sequence>
<evidence type="ECO:0000313" key="3">
    <source>
        <dbReference type="Proteomes" id="UP001428290"/>
    </source>
</evidence>
<name>A0ABP9X6I4_9CHLR</name>
<comment type="caution">
    <text evidence="2">The sequence shown here is derived from an EMBL/GenBank/DDBJ whole genome shotgun (WGS) entry which is preliminary data.</text>
</comment>
<keyword evidence="1" id="KW-0175">Coiled coil</keyword>
<organism evidence="2 3">
    <name type="scientific">Herpetosiphon gulosus</name>
    <dbReference type="NCBI Taxonomy" id="1973496"/>
    <lineage>
        <taxon>Bacteria</taxon>
        <taxon>Bacillati</taxon>
        <taxon>Chloroflexota</taxon>
        <taxon>Chloroflexia</taxon>
        <taxon>Herpetosiphonales</taxon>
        <taxon>Herpetosiphonaceae</taxon>
        <taxon>Herpetosiphon</taxon>
    </lineage>
</organism>
<reference evidence="2 3" key="1">
    <citation type="submission" date="2024-02" db="EMBL/GenBank/DDBJ databases">
        <title>Herpetosiphon gulosus NBRC 112829.</title>
        <authorList>
            <person name="Ichikawa N."/>
            <person name="Katano-Makiyama Y."/>
            <person name="Hidaka K."/>
        </authorList>
    </citation>
    <scope>NUCLEOTIDE SEQUENCE [LARGE SCALE GENOMIC DNA]</scope>
    <source>
        <strain evidence="2 3">NBRC 112829</strain>
    </source>
</reference>
<gene>
    <name evidence="2" type="ORF">Hgul01_04829</name>
</gene>
<feature type="coiled-coil region" evidence="1">
    <location>
        <begin position="7"/>
        <end position="34"/>
    </location>
</feature>